<evidence type="ECO:0000256" key="2">
    <source>
        <dbReference type="ARBA" id="ARBA00040976"/>
    </source>
</evidence>
<keyword evidence="7" id="KW-1185">Reference proteome</keyword>
<dbReference type="PANTHER" id="PTHR46066">
    <property type="entry name" value="CHITINASE DOMAIN-CONTAINING PROTEIN 1 FAMILY MEMBER"/>
    <property type="match status" value="1"/>
</dbReference>
<name>A0AAD5UAR7_9FUNG</name>
<dbReference type="GO" id="GO:0005975">
    <property type="term" value="P:carbohydrate metabolic process"/>
    <property type="evidence" value="ECO:0007669"/>
    <property type="project" value="InterPro"/>
</dbReference>
<feature type="transmembrane region" description="Helical" evidence="4">
    <location>
        <begin position="33"/>
        <end position="53"/>
    </location>
</feature>
<dbReference type="GO" id="GO:0008061">
    <property type="term" value="F:chitin binding"/>
    <property type="evidence" value="ECO:0007669"/>
    <property type="project" value="InterPro"/>
</dbReference>
<evidence type="ECO:0000313" key="6">
    <source>
        <dbReference type="EMBL" id="KAJ3251987.1"/>
    </source>
</evidence>
<dbReference type="InterPro" id="IPR001223">
    <property type="entry name" value="Glyco_hydro18_cat"/>
</dbReference>
<evidence type="ECO:0000256" key="3">
    <source>
        <dbReference type="SAM" id="MobiDB-lite"/>
    </source>
</evidence>
<dbReference type="SUPFAM" id="SSF51445">
    <property type="entry name" value="(Trans)glycosidases"/>
    <property type="match status" value="1"/>
</dbReference>
<dbReference type="InterPro" id="IPR017853">
    <property type="entry name" value="GH"/>
</dbReference>
<dbReference type="GO" id="GO:0012505">
    <property type="term" value="C:endomembrane system"/>
    <property type="evidence" value="ECO:0007669"/>
    <property type="project" value="TreeGrafter"/>
</dbReference>
<accession>A0AAD5UAR7</accession>
<dbReference type="GO" id="GO:0070492">
    <property type="term" value="F:oligosaccharide binding"/>
    <property type="evidence" value="ECO:0007669"/>
    <property type="project" value="TreeGrafter"/>
</dbReference>
<dbReference type="PANTHER" id="PTHR46066:SF2">
    <property type="entry name" value="CHITINASE DOMAIN-CONTAINING PROTEIN 1"/>
    <property type="match status" value="1"/>
</dbReference>
<keyword evidence="4" id="KW-0472">Membrane</keyword>
<comment type="caution">
    <text evidence="6">The sequence shown here is derived from an EMBL/GenBank/DDBJ whole genome shotgun (WGS) entry which is preliminary data.</text>
</comment>
<dbReference type="SMART" id="SM00636">
    <property type="entry name" value="Glyco_18"/>
    <property type="match status" value="1"/>
</dbReference>
<dbReference type="Proteomes" id="UP001210925">
    <property type="component" value="Unassembled WGS sequence"/>
</dbReference>
<organism evidence="6 7">
    <name type="scientific">Boothiomyces macroporosus</name>
    <dbReference type="NCBI Taxonomy" id="261099"/>
    <lineage>
        <taxon>Eukaryota</taxon>
        <taxon>Fungi</taxon>
        <taxon>Fungi incertae sedis</taxon>
        <taxon>Chytridiomycota</taxon>
        <taxon>Chytridiomycota incertae sedis</taxon>
        <taxon>Chytridiomycetes</taxon>
        <taxon>Rhizophydiales</taxon>
        <taxon>Terramycetaceae</taxon>
        <taxon>Boothiomyces</taxon>
    </lineage>
</organism>
<evidence type="ECO:0000259" key="5">
    <source>
        <dbReference type="SMART" id="SM00636"/>
    </source>
</evidence>
<reference evidence="6" key="1">
    <citation type="submission" date="2020-05" db="EMBL/GenBank/DDBJ databases">
        <title>Phylogenomic resolution of chytrid fungi.</title>
        <authorList>
            <person name="Stajich J.E."/>
            <person name="Amses K."/>
            <person name="Simmons R."/>
            <person name="Seto K."/>
            <person name="Myers J."/>
            <person name="Bonds A."/>
            <person name="Quandt C.A."/>
            <person name="Barry K."/>
            <person name="Liu P."/>
            <person name="Grigoriev I."/>
            <person name="Longcore J.E."/>
            <person name="James T.Y."/>
        </authorList>
    </citation>
    <scope>NUCLEOTIDE SEQUENCE</scope>
    <source>
        <strain evidence="6">PLAUS21</strain>
    </source>
</reference>
<comment type="similarity">
    <text evidence="1">Belongs to the glycosyl hydrolase 18 family.</text>
</comment>
<feature type="domain" description="Chitinase II/V-like catalytic" evidence="5">
    <location>
        <begin position="65"/>
        <end position="315"/>
    </location>
</feature>
<feature type="region of interest" description="Disordered" evidence="3">
    <location>
        <begin position="1"/>
        <end position="24"/>
    </location>
</feature>
<sequence length="324" mass="37043">MKSRSGKSKKQEQPPVETPAKGRERKRGIQLPILNPNATLFYLCAFGILVYIYQQWNTTSIPHTPPTLGFVTPWNKPINNPKVDILSPVWYEVNQEITGEPQKLDLYPNQLVFPRYNINGEYPVEKLLDHITKHEYKGIVLEATLLLHRNPEYISNLVKKLKSAIKVILVCSPHEQLSPDSVYSIPADYFAVMTYDYNDGRIGGNSPLPWVANTMSRLKRLVPPHKLLVGIPFYGYKHKGTLGGKMTAQAEAVVNRDVIEWKEGAQEVYQSDIQEQFYIKQGYTVVFPNEEFIKKRVEYAKREGFGISIWEIGQGAPTFYDALK</sequence>
<proteinExistence type="inferred from homology"/>
<protein>
    <recommendedName>
        <fullName evidence="2">Chitinase domain-containing protein 1</fullName>
    </recommendedName>
</protein>
<keyword evidence="4" id="KW-1133">Transmembrane helix</keyword>
<evidence type="ECO:0000256" key="4">
    <source>
        <dbReference type="SAM" id="Phobius"/>
    </source>
</evidence>
<dbReference type="Pfam" id="PF00704">
    <property type="entry name" value="Glyco_hydro_18"/>
    <property type="match status" value="1"/>
</dbReference>
<dbReference type="EMBL" id="JADGKB010000159">
    <property type="protein sequence ID" value="KAJ3251987.1"/>
    <property type="molecule type" value="Genomic_DNA"/>
</dbReference>
<gene>
    <name evidence="6" type="primary">CHID1</name>
    <name evidence="6" type="ORF">HK103_001900</name>
</gene>
<evidence type="ECO:0000256" key="1">
    <source>
        <dbReference type="ARBA" id="ARBA00009336"/>
    </source>
</evidence>
<evidence type="ECO:0000313" key="7">
    <source>
        <dbReference type="Proteomes" id="UP001210925"/>
    </source>
</evidence>
<dbReference type="AlphaFoldDB" id="A0AAD5UAR7"/>
<dbReference type="InterPro" id="IPR011583">
    <property type="entry name" value="Chitinase_II/V-like_cat"/>
</dbReference>
<keyword evidence="4" id="KW-0812">Transmembrane</keyword>
<dbReference type="Gene3D" id="3.20.20.80">
    <property type="entry name" value="Glycosidases"/>
    <property type="match status" value="1"/>
</dbReference>